<proteinExistence type="inferred from homology"/>
<accession>A0AAE0WLR7</accession>
<feature type="compositionally biased region" description="Basic and acidic residues" evidence="6">
    <location>
        <begin position="294"/>
        <end position="310"/>
    </location>
</feature>
<dbReference type="GO" id="GO:0016020">
    <property type="term" value="C:membrane"/>
    <property type="evidence" value="ECO:0007669"/>
    <property type="project" value="UniProtKB-SubCell"/>
</dbReference>
<feature type="transmembrane region" description="Helical" evidence="7">
    <location>
        <begin position="138"/>
        <end position="160"/>
    </location>
</feature>
<evidence type="ECO:0000256" key="7">
    <source>
        <dbReference type="SAM" id="Phobius"/>
    </source>
</evidence>
<keyword evidence="3 7" id="KW-1133">Transmembrane helix</keyword>
<evidence type="ECO:0000256" key="6">
    <source>
        <dbReference type="SAM" id="MobiDB-lite"/>
    </source>
</evidence>
<dbReference type="PANTHER" id="PTHR33048">
    <property type="entry name" value="PTH11-LIKE INTEGRAL MEMBRANE PROTEIN (AFU_ORTHOLOGUE AFUA_5G11245)"/>
    <property type="match status" value="1"/>
</dbReference>
<feature type="region of interest" description="Disordered" evidence="6">
    <location>
        <begin position="285"/>
        <end position="320"/>
    </location>
</feature>
<name>A0AAE0WLR7_9PEZI</name>
<dbReference type="InterPro" id="IPR052337">
    <property type="entry name" value="SAT4-like"/>
</dbReference>
<keyword evidence="10" id="KW-1185">Reference proteome</keyword>
<evidence type="ECO:0000259" key="8">
    <source>
        <dbReference type="Pfam" id="PF20684"/>
    </source>
</evidence>
<evidence type="ECO:0000256" key="1">
    <source>
        <dbReference type="ARBA" id="ARBA00004141"/>
    </source>
</evidence>
<dbReference type="AlphaFoldDB" id="A0AAE0WLR7"/>
<evidence type="ECO:0000313" key="9">
    <source>
        <dbReference type="EMBL" id="KAK3674090.1"/>
    </source>
</evidence>
<feature type="transmembrane region" description="Helical" evidence="7">
    <location>
        <begin position="57"/>
        <end position="78"/>
    </location>
</feature>
<comment type="subcellular location">
    <subcellularLocation>
        <location evidence="1">Membrane</location>
        <topology evidence="1">Multi-pass membrane protein</topology>
    </subcellularLocation>
</comment>
<keyword evidence="4 7" id="KW-0472">Membrane</keyword>
<feature type="transmembrane region" description="Helical" evidence="7">
    <location>
        <begin position="180"/>
        <end position="205"/>
    </location>
</feature>
<evidence type="ECO:0000256" key="4">
    <source>
        <dbReference type="ARBA" id="ARBA00023136"/>
    </source>
</evidence>
<organism evidence="9 10">
    <name type="scientific">Recurvomyces mirabilis</name>
    <dbReference type="NCBI Taxonomy" id="574656"/>
    <lineage>
        <taxon>Eukaryota</taxon>
        <taxon>Fungi</taxon>
        <taxon>Dikarya</taxon>
        <taxon>Ascomycota</taxon>
        <taxon>Pezizomycotina</taxon>
        <taxon>Dothideomycetes</taxon>
        <taxon>Dothideomycetidae</taxon>
        <taxon>Mycosphaerellales</taxon>
        <taxon>Teratosphaeriaceae</taxon>
        <taxon>Recurvomyces</taxon>
    </lineage>
</organism>
<feature type="transmembrane region" description="Helical" evidence="7">
    <location>
        <begin position="217"/>
        <end position="239"/>
    </location>
</feature>
<feature type="transmembrane region" description="Helical" evidence="7">
    <location>
        <begin position="26"/>
        <end position="45"/>
    </location>
</feature>
<evidence type="ECO:0000256" key="5">
    <source>
        <dbReference type="ARBA" id="ARBA00038359"/>
    </source>
</evidence>
<dbReference type="EMBL" id="JAUTXT010000021">
    <property type="protein sequence ID" value="KAK3674090.1"/>
    <property type="molecule type" value="Genomic_DNA"/>
</dbReference>
<evidence type="ECO:0000256" key="2">
    <source>
        <dbReference type="ARBA" id="ARBA00022692"/>
    </source>
</evidence>
<comment type="similarity">
    <text evidence="5">Belongs to the SAT4 family.</text>
</comment>
<gene>
    <name evidence="9" type="ORF">LTR78_005937</name>
</gene>
<evidence type="ECO:0000313" key="10">
    <source>
        <dbReference type="Proteomes" id="UP001274830"/>
    </source>
</evidence>
<reference evidence="9" key="1">
    <citation type="submission" date="2023-07" db="EMBL/GenBank/DDBJ databases">
        <title>Black Yeasts Isolated from many extreme environments.</title>
        <authorList>
            <person name="Coleine C."/>
            <person name="Stajich J.E."/>
            <person name="Selbmann L."/>
        </authorList>
    </citation>
    <scope>NUCLEOTIDE SEQUENCE</scope>
    <source>
        <strain evidence="9">CCFEE 5485</strain>
    </source>
</reference>
<sequence>MSPPHLTAGWVYGLESVPSTTEAGKIIAIAIAFSIISLVSVLVRFTQRWKLLHTIGLDDVASAGSMLFGVAYCSIAIYQTRWGLGLDAKAFPDGNAVQFSRVQYTGGPIYCLAIMGFKVSLLAGYLRLAGFNKTYRIVLYITLGMVISNQLIYTFLLSFACQPIAKQWDPALPGHCIDQLATYFGLGGSSLGFDILIILLPFPILRRLQLDTKKKAILGGLFALGFFVTIIQAIRIHTIANLATYTDSQPIITWSMVEIHLGVFISCVPSFAPLLRKFGERVGTQYHSSGAGKPSRDKYGNSAVKAEHVGDSNTSRTQKSKKTFSYLSREALDEHDDEIELWRGPEAKGRNGKADATIWGAHTNQGTVIGTAVSTPHDETGYGAPDRGGILHSEYTPSDGIFVQHNIRVHSEHNILAPR</sequence>
<comment type="caution">
    <text evidence="9">The sequence shown here is derived from an EMBL/GenBank/DDBJ whole genome shotgun (WGS) entry which is preliminary data.</text>
</comment>
<keyword evidence="2 7" id="KW-0812">Transmembrane</keyword>
<dbReference type="InterPro" id="IPR049326">
    <property type="entry name" value="Rhodopsin_dom_fungi"/>
</dbReference>
<evidence type="ECO:0000256" key="3">
    <source>
        <dbReference type="ARBA" id="ARBA00022989"/>
    </source>
</evidence>
<dbReference type="PANTHER" id="PTHR33048:SF64">
    <property type="entry name" value="INTEGRAL MEMBRANE PROTEIN"/>
    <property type="match status" value="1"/>
</dbReference>
<feature type="transmembrane region" description="Helical" evidence="7">
    <location>
        <begin position="251"/>
        <end position="275"/>
    </location>
</feature>
<feature type="domain" description="Rhodopsin" evidence="8">
    <location>
        <begin position="43"/>
        <end position="277"/>
    </location>
</feature>
<protein>
    <recommendedName>
        <fullName evidence="8">Rhodopsin domain-containing protein</fullName>
    </recommendedName>
</protein>
<dbReference type="Proteomes" id="UP001274830">
    <property type="component" value="Unassembled WGS sequence"/>
</dbReference>
<feature type="transmembrane region" description="Helical" evidence="7">
    <location>
        <begin position="107"/>
        <end position="126"/>
    </location>
</feature>
<dbReference type="Pfam" id="PF20684">
    <property type="entry name" value="Fung_rhodopsin"/>
    <property type="match status" value="1"/>
</dbReference>